<evidence type="ECO:0000313" key="2">
    <source>
        <dbReference type="EMBL" id="GAA4234305.1"/>
    </source>
</evidence>
<gene>
    <name evidence="2" type="ORF">GCM10022291_13350</name>
</gene>
<keyword evidence="3" id="KW-1185">Reference proteome</keyword>
<feature type="signal peptide" evidence="1">
    <location>
        <begin position="1"/>
        <end position="25"/>
    </location>
</feature>
<evidence type="ECO:0000313" key="3">
    <source>
        <dbReference type="Proteomes" id="UP001501496"/>
    </source>
</evidence>
<proteinExistence type="predicted"/>
<dbReference type="Proteomes" id="UP001501496">
    <property type="component" value="Unassembled WGS sequence"/>
</dbReference>
<evidence type="ECO:0008006" key="4">
    <source>
        <dbReference type="Google" id="ProtNLM"/>
    </source>
</evidence>
<dbReference type="Pfam" id="PF14135">
    <property type="entry name" value="DUF4302"/>
    <property type="match status" value="1"/>
</dbReference>
<dbReference type="EMBL" id="BAABCA010000003">
    <property type="protein sequence ID" value="GAA4234305.1"/>
    <property type="molecule type" value="Genomic_DNA"/>
</dbReference>
<accession>A0ABP8C6T4</accession>
<keyword evidence="1" id="KW-0732">Signal</keyword>
<protein>
    <recommendedName>
        <fullName evidence="4">DUF4302 domain-containing protein</fullName>
    </recommendedName>
</protein>
<organism evidence="2 3">
    <name type="scientific">Postechiella marina</name>
    <dbReference type="NCBI Taxonomy" id="943941"/>
    <lineage>
        <taxon>Bacteria</taxon>
        <taxon>Pseudomonadati</taxon>
        <taxon>Bacteroidota</taxon>
        <taxon>Flavobacteriia</taxon>
        <taxon>Flavobacteriales</taxon>
        <taxon>Flavobacteriaceae</taxon>
        <taxon>Postechiella</taxon>
    </lineage>
</organism>
<sequence length="444" mass="49465">MKNIYKLLTSLSVFMLLLVITSCNSDNEVEPLFDQSINERTDALKSEYSNILTAPENGWVGYYSPNESFGFYTVLFDFDENGSVALKSDYDSGSADNSVTYRIDKSLKIELVFESSSVFSQIFSLNNNDNGGEFVFNILSATDNEVVLESKLDYGSDITVFTLRRARADELDLAPVYASVNNISGDGTESVFRNILFNDEAIGSFSFNPTTRYATVTYLTDGEFEIVSVPIIITATGFSFVDPLDINGVILTSFEYNDTENQFENPADALKIVYDDIPGLPLTPYDFGNEAGNIRILRTNDGFLSVDRSSSNFINLFEGWRSDFEASIGLPITRFYIRDIGSDVAYLDIWIPVTGGTARAYFDCTVDVTQDASGNNIVKFTFIEDSPGNQDFGLASFFAPMTDFIFRESGFYVQKMELLNAAGQNTLGLIPVDDPSMLVHWYDF</sequence>
<name>A0ABP8C6T4_9FLAO</name>
<dbReference type="RefSeq" id="WP_344787360.1">
    <property type="nucleotide sequence ID" value="NZ_BAABCA010000003.1"/>
</dbReference>
<dbReference type="PROSITE" id="PS51257">
    <property type="entry name" value="PROKAR_LIPOPROTEIN"/>
    <property type="match status" value="1"/>
</dbReference>
<dbReference type="InterPro" id="IPR025396">
    <property type="entry name" value="DUF4302"/>
</dbReference>
<comment type="caution">
    <text evidence="2">The sequence shown here is derived from an EMBL/GenBank/DDBJ whole genome shotgun (WGS) entry which is preliminary data.</text>
</comment>
<feature type="chain" id="PRO_5046574339" description="DUF4302 domain-containing protein" evidence="1">
    <location>
        <begin position="26"/>
        <end position="444"/>
    </location>
</feature>
<evidence type="ECO:0000256" key="1">
    <source>
        <dbReference type="SAM" id="SignalP"/>
    </source>
</evidence>
<reference evidence="3" key="1">
    <citation type="journal article" date="2019" name="Int. J. Syst. Evol. Microbiol.">
        <title>The Global Catalogue of Microorganisms (GCM) 10K type strain sequencing project: providing services to taxonomists for standard genome sequencing and annotation.</title>
        <authorList>
            <consortium name="The Broad Institute Genomics Platform"/>
            <consortium name="The Broad Institute Genome Sequencing Center for Infectious Disease"/>
            <person name="Wu L."/>
            <person name="Ma J."/>
        </authorList>
    </citation>
    <scope>NUCLEOTIDE SEQUENCE [LARGE SCALE GENOMIC DNA]</scope>
    <source>
        <strain evidence="3">JCM 17630</strain>
    </source>
</reference>